<feature type="transmembrane region" description="Helical" evidence="8">
    <location>
        <begin position="20"/>
        <end position="39"/>
    </location>
</feature>
<dbReference type="PANTHER" id="PTHR19444:SF13">
    <property type="entry name" value="PROTEIN UNC-93 HOMOLOG A"/>
    <property type="match status" value="1"/>
</dbReference>
<feature type="transmembrane region" description="Helical" evidence="8">
    <location>
        <begin position="222"/>
        <end position="246"/>
    </location>
</feature>
<organism evidence="9 10">
    <name type="scientific">Ciona intestinalis</name>
    <name type="common">Transparent sea squirt</name>
    <name type="synonym">Ascidia intestinalis</name>
    <dbReference type="NCBI Taxonomy" id="7719"/>
    <lineage>
        <taxon>Eukaryota</taxon>
        <taxon>Metazoa</taxon>
        <taxon>Chordata</taxon>
        <taxon>Tunicata</taxon>
        <taxon>Ascidiacea</taxon>
        <taxon>Phlebobranchia</taxon>
        <taxon>Cionidae</taxon>
        <taxon>Ciona</taxon>
    </lineage>
</organism>
<proteinExistence type="inferred from homology"/>
<feature type="transmembrane region" description="Helical" evidence="8">
    <location>
        <begin position="83"/>
        <end position="100"/>
    </location>
</feature>
<sequence length="346" mass="38323">MEETKSEVSVDPKKARKVRIHYFGILVGLILLFSGYTSMLVLQSSINIKGGLGSQMMTITYIVTFLSSFFSPLFIRVVGVKKALMLGELGYVLYVAANFYPTPAVLYIAGVLGGLSETIYWIPLGIIYVHYGMKYHRCTGRPAEQCVAEFAGLLLGLFVINQIVGNSFSFVVLHLFPPNSTTTINTTITSTDDQFLYCGANDCQDPNVTTAHIDQYVPTNPVALYVLLSVLLFIMFIGAGIHMWLVPEIELESNKRKSSTLKLDGEEGIPMNDKGDSGENEENNSMLKLVIRTMKDTIKQLTMMRQVLIIPLSIYLGMFCGFSISELTRAWASCILGVSQVFIAKI</sequence>
<dbReference type="InterPro" id="IPR010291">
    <property type="entry name" value="Ion_channel_UNC-93"/>
</dbReference>
<evidence type="ECO:0000256" key="8">
    <source>
        <dbReference type="SAM" id="Phobius"/>
    </source>
</evidence>
<reference evidence="9" key="4">
    <citation type="submission" date="2025-09" db="UniProtKB">
        <authorList>
            <consortium name="Ensembl"/>
        </authorList>
    </citation>
    <scope>IDENTIFICATION</scope>
</reference>
<evidence type="ECO:0000256" key="2">
    <source>
        <dbReference type="ARBA" id="ARBA00009172"/>
    </source>
</evidence>
<dbReference type="Pfam" id="PF05978">
    <property type="entry name" value="UNC-93"/>
    <property type="match status" value="1"/>
</dbReference>
<evidence type="ECO:0000313" key="10">
    <source>
        <dbReference type="Proteomes" id="UP000008144"/>
    </source>
</evidence>
<accession>H2XZX0</accession>
<evidence type="ECO:0000256" key="7">
    <source>
        <dbReference type="SAM" id="MobiDB-lite"/>
    </source>
</evidence>
<evidence type="ECO:0000256" key="6">
    <source>
        <dbReference type="ARBA" id="ARBA00040854"/>
    </source>
</evidence>
<protein>
    <recommendedName>
        <fullName evidence="6">Protein unc-93 homolog A</fullName>
    </recommendedName>
</protein>
<keyword evidence="5 8" id="KW-0472">Membrane</keyword>
<dbReference type="Proteomes" id="UP000008144">
    <property type="component" value="Chromosome 11"/>
</dbReference>
<evidence type="ECO:0000256" key="3">
    <source>
        <dbReference type="ARBA" id="ARBA00022692"/>
    </source>
</evidence>
<dbReference type="AlphaFoldDB" id="H2XZX0"/>
<reference evidence="9" key="3">
    <citation type="submission" date="2025-08" db="UniProtKB">
        <authorList>
            <consortium name="Ensembl"/>
        </authorList>
    </citation>
    <scope>IDENTIFICATION</scope>
</reference>
<comment type="subcellular location">
    <subcellularLocation>
        <location evidence="1">Membrane</location>
        <topology evidence="1">Multi-pass membrane protein</topology>
    </subcellularLocation>
</comment>
<dbReference type="InterPro" id="IPR051951">
    <property type="entry name" value="UNC-93_regulatory"/>
</dbReference>
<evidence type="ECO:0000256" key="4">
    <source>
        <dbReference type="ARBA" id="ARBA00022989"/>
    </source>
</evidence>
<feature type="transmembrane region" description="Helical" evidence="8">
    <location>
        <begin position="150"/>
        <end position="176"/>
    </location>
</feature>
<dbReference type="PANTHER" id="PTHR19444">
    <property type="entry name" value="UNC-93 RELATED"/>
    <property type="match status" value="1"/>
</dbReference>
<reference evidence="10" key="1">
    <citation type="journal article" date="2002" name="Science">
        <title>The draft genome of Ciona intestinalis: insights into chordate and vertebrate origins.</title>
        <authorList>
            <person name="Dehal P."/>
            <person name="Satou Y."/>
            <person name="Campbell R.K."/>
            <person name="Chapman J."/>
            <person name="Degnan B."/>
            <person name="De Tomaso A."/>
            <person name="Davidson B."/>
            <person name="Di Gregorio A."/>
            <person name="Gelpke M."/>
            <person name="Goodstein D.M."/>
            <person name="Harafuji N."/>
            <person name="Hastings K.E."/>
            <person name="Ho I."/>
            <person name="Hotta K."/>
            <person name="Huang W."/>
            <person name="Kawashima T."/>
            <person name="Lemaire P."/>
            <person name="Martinez D."/>
            <person name="Meinertzhagen I.A."/>
            <person name="Necula S."/>
            <person name="Nonaka M."/>
            <person name="Putnam N."/>
            <person name="Rash S."/>
            <person name="Saiga H."/>
            <person name="Satake M."/>
            <person name="Terry A."/>
            <person name="Yamada L."/>
            <person name="Wang H.G."/>
            <person name="Awazu S."/>
            <person name="Azumi K."/>
            <person name="Boore J."/>
            <person name="Branno M."/>
            <person name="Chin-Bow S."/>
            <person name="DeSantis R."/>
            <person name="Doyle S."/>
            <person name="Francino P."/>
            <person name="Keys D.N."/>
            <person name="Haga S."/>
            <person name="Hayashi H."/>
            <person name="Hino K."/>
            <person name="Imai K.S."/>
            <person name="Inaba K."/>
            <person name="Kano S."/>
            <person name="Kobayashi K."/>
            <person name="Kobayashi M."/>
            <person name="Lee B.I."/>
            <person name="Makabe K.W."/>
            <person name="Manohar C."/>
            <person name="Matassi G."/>
            <person name="Medina M."/>
            <person name="Mochizuki Y."/>
            <person name="Mount S."/>
            <person name="Morishita T."/>
            <person name="Miura S."/>
            <person name="Nakayama A."/>
            <person name="Nishizaka S."/>
            <person name="Nomoto H."/>
            <person name="Ohta F."/>
            <person name="Oishi K."/>
            <person name="Rigoutsos I."/>
            <person name="Sano M."/>
            <person name="Sasaki A."/>
            <person name="Sasakura Y."/>
            <person name="Shoguchi E."/>
            <person name="Shin-i T."/>
            <person name="Spagnuolo A."/>
            <person name="Stainier D."/>
            <person name="Suzuki M.M."/>
            <person name="Tassy O."/>
            <person name="Takatori N."/>
            <person name="Tokuoka M."/>
            <person name="Yagi K."/>
            <person name="Yoshizaki F."/>
            <person name="Wada S."/>
            <person name="Zhang C."/>
            <person name="Hyatt P.D."/>
            <person name="Larimer F."/>
            <person name="Detter C."/>
            <person name="Doggett N."/>
            <person name="Glavina T."/>
            <person name="Hawkins T."/>
            <person name="Richardson P."/>
            <person name="Lucas S."/>
            <person name="Kohara Y."/>
            <person name="Levine M."/>
            <person name="Satoh N."/>
            <person name="Rokhsar D.S."/>
        </authorList>
    </citation>
    <scope>NUCLEOTIDE SEQUENCE [LARGE SCALE GENOMIC DNA]</scope>
</reference>
<reference evidence="9" key="2">
    <citation type="journal article" date="2008" name="Genome Biol.">
        <title>Improved genome assembly and evidence-based global gene model set for the chordate Ciona intestinalis: new insight into intron and operon populations.</title>
        <authorList>
            <person name="Satou Y."/>
            <person name="Mineta K."/>
            <person name="Ogasawara M."/>
            <person name="Sasakura Y."/>
            <person name="Shoguchi E."/>
            <person name="Ueno K."/>
            <person name="Yamada L."/>
            <person name="Matsumoto J."/>
            <person name="Wasserscheid J."/>
            <person name="Dewar K."/>
            <person name="Wiley G.B."/>
            <person name="Macmil S.L."/>
            <person name="Roe B.A."/>
            <person name="Zeller R.W."/>
            <person name="Hastings K.E."/>
            <person name="Lemaire P."/>
            <person name="Lindquist E."/>
            <person name="Endo T."/>
            <person name="Hotta K."/>
            <person name="Inaba K."/>
        </authorList>
    </citation>
    <scope>NUCLEOTIDE SEQUENCE [LARGE SCALE GENOMIC DNA]</scope>
    <source>
        <strain evidence="9">wild type</strain>
    </source>
</reference>
<evidence type="ECO:0000256" key="5">
    <source>
        <dbReference type="ARBA" id="ARBA00023136"/>
    </source>
</evidence>
<dbReference type="Ensembl" id="ENSCINT00000033793.1">
    <property type="protein sequence ID" value="ENSCINP00000035204.1"/>
    <property type="gene ID" value="ENSCING00000024258.1"/>
</dbReference>
<dbReference type="EMBL" id="EAAA01000693">
    <property type="status" value="NOT_ANNOTATED_CDS"/>
    <property type="molecule type" value="Genomic_DNA"/>
</dbReference>
<dbReference type="HOGENOM" id="CLU_737600_0_0_1"/>
<keyword evidence="4 8" id="KW-1133">Transmembrane helix</keyword>
<dbReference type="InterPro" id="IPR036259">
    <property type="entry name" value="MFS_trans_sf"/>
</dbReference>
<feature type="transmembrane region" description="Helical" evidence="8">
    <location>
        <begin position="307"/>
        <end position="324"/>
    </location>
</feature>
<dbReference type="GeneTree" id="ENSGT00530000063359"/>
<name>H2XZX0_CIOIN</name>
<keyword evidence="10" id="KW-1185">Reference proteome</keyword>
<dbReference type="SUPFAM" id="SSF103473">
    <property type="entry name" value="MFS general substrate transporter"/>
    <property type="match status" value="1"/>
</dbReference>
<feature type="region of interest" description="Disordered" evidence="7">
    <location>
        <begin position="262"/>
        <end position="281"/>
    </location>
</feature>
<feature type="transmembrane region" description="Helical" evidence="8">
    <location>
        <begin position="59"/>
        <end position="78"/>
    </location>
</feature>
<comment type="similarity">
    <text evidence="2">Belongs to the unc-93 family.</text>
</comment>
<feature type="transmembrane region" description="Helical" evidence="8">
    <location>
        <begin position="106"/>
        <end position="129"/>
    </location>
</feature>
<keyword evidence="3 8" id="KW-0812">Transmembrane</keyword>
<evidence type="ECO:0000313" key="9">
    <source>
        <dbReference type="Ensembl" id="ENSCINP00000035204.1"/>
    </source>
</evidence>
<dbReference type="InParanoid" id="H2XZX0"/>
<dbReference type="GO" id="GO:0016020">
    <property type="term" value="C:membrane"/>
    <property type="evidence" value="ECO:0007669"/>
    <property type="project" value="UniProtKB-SubCell"/>
</dbReference>
<evidence type="ECO:0000256" key="1">
    <source>
        <dbReference type="ARBA" id="ARBA00004141"/>
    </source>
</evidence>